<dbReference type="Proteomes" id="UP001488805">
    <property type="component" value="Unassembled WGS sequence"/>
</dbReference>
<dbReference type="EMBL" id="JBCEZU010000002">
    <property type="protein sequence ID" value="KAK9541283.1"/>
    <property type="molecule type" value="Genomic_DNA"/>
</dbReference>
<feature type="domain" description="Ig-like" evidence="8">
    <location>
        <begin position="120"/>
        <end position="194"/>
    </location>
</feature>
<keyword evidence="6" id="KW-1133">Transmembrane helix</keyword>
<feature type="compositionally biased region" description="Basic and acidic residues" evidence="5">
    <location>
        <begin position="248"/>
        <end position="275"/>
    </location>
</feature>
<dbReference type="InterPro" id="IPR015631">
    <property type="entry name" value="CD2/SLAM_rcpt"/>
</dbReference>
<evidence type="ECO:0000256" key="5">
    <source>
        <dbReference type="SAM" id="MobiDB-lite"/>
    </source>
</evidence>
<evidence type="ECO:0000256" key="2">
    <source>
        <dbReference type="ARBA" id="ARBA00022729"/>
    </source>
</evidence>
<dbReference type="PANTHER" id="PTHR12080:SF125">
    <property type="entry name" value="CD48 ANTIGEN-LIKE"/>
    <property type="match status" value="1"/>
</dbReference>
<accession>A0AAW1G3K9</accession>
<comment type="subcellular location">
    <subcellularLocation>
        <location evidence="1">Membrane</location>
    </subcellularLocation>
</comment>
<keyword evidence="6" id="KW-0812">Transmembrane</keyword>
<sequence length="275" mass="30664">MEKLTGLCVLLAALSLAVTEDKFVKEGDTLTLDVSPPYPEPIKNILWKFNGDLLAEWIKDLVDVEFYRSFKARSTLDTKNGRLVVDRMSQADRGVYSVEINSNLQSVSYTVKVIKSVPQPEAVLKPLICTHESKECSVSCDGDTTGAEPITYSWKTGAKDWKPLEKSIGINEIKNAYDKNFTCRMTNPVSEKVSGTISNPFYQRDQPEPGSALGIVLGVIFSILALVVVVGVWMWKVEKCPFQNRGSHRTDTGDGTRDKETDQPVRSRLNVEENL</sequence>
<evidence type="ECO:0000256" key="1">
    <source>
        <dbReference type="ARBA" id="ARBA00004370"/>
    </source>
</evidence>
<dbReference type="PANTHER" id="PTHR12080">
    <property type="entry name" value="SIGNALING LYMPHOCYTIC ACTIVATION MOLECULE"/>
    <property type="match status" value="1"/>
</dbReference>
<name>A0AAW1G3K9_ZOAVI</name>
<dbReference type="InterPro" id="IPR013783">
    <property type="entry name" value="Ig-like_fold"/>
</dbReference>
<keyword evidence="10" id="KW-1185">Reference proteome</keyword>
<feature type="region of interest" description="Disordered" evidence="5">
    <location>
        <begin position="244"/>
        <end position="275"/>
    </location>
</feature>
<dbReference type="PROSITE" id="PS50835">
    <property type="entry name" value="IG_LIKE"/>
    <property type="match status" value="1"/>
</dbReference>
<reference evidence="9 10" key="1">
    <citation type="journal article" date="2024" name="Genome Biol. Evol.">
        <title>Chromosome-level genome assembly of the viviparous eelpout Zoarces viviparus.</title>
        <authorList>
            <person name="Fuhrmann N."/>
            <person name="Brasseur M.V."/>
            <person name="Bakowski C.E."/>
            <person name="Podsiadlowski L."/>
            <person name="Prost S."/>
            <person name="Krehenwinkel H."/>
            <person name="Mayer C."/>
        </authorList>
    </citation>
    <scope>NUCLEOTIDE SEQUENCE [LARGE SCALE GENOMIC DNA]</scope>
    <source>
        <strain evidence="9">NO-MEL_2022_Ind0_liver</strain>
    </source>
</reference>
<dbReference type="SUPFAM" id="SSF48726">
    <property type="entry name" value="Immunoglobulin"/>
    <property type="match status" value="1"/>
</dbReference>
<gene>
    <name evidence="9" type="ORF">VZT92_001340</name>
</gene>
<feature type="chain" id="PRO_5043957129" description="Ig-like domain-containing protein" evidence="7">
    <location>
        <begin position="20"/>
        <end position="275"/>
    </location>
</feature>
<keyword evidence="2 7" id="KW-0732">Signal</keyword>
<feature type="signal peptide" evidence="7">
    <location>
        <begin position="1"/>
        <end position="19"/>
    </location>
</feature>
<keyword evidence="4" id="KW-0325">Glycoprotein</keyword>
<dbReference type="InterPro" id="IPR036179">
    <property type="entry name" value="Ig-like_dom_sf"/>
</dbReference>
<comment type="caution">
    <text evidence="9">The sequence shown here is derived from an EMBL/GenBank/DDBJ whole genome shotgun (WGS) entry which is preliminary data.</text>
</comment>
<evidence type="ECO:0000256" key="3">
    <source>
        <dbReference type="ARBA" id="ARBA00023136"/>
    </source>
</evidence>
<feature type="transmembrane region" description="Helical" evidence="6">
    <location>
        <begin position="212"/>
        <end position="235"/>
    </location>
</feature>
<dbReference type="Gene3D" id="2.60.40.10">
    <property type="entry name" value="Immunoglobulins"/>
    <property type="match status" value="2"/>
</dbReference>
<protein>
    <recommendedName>
        <fullName evidence="8">Ig-like domain-containing protein</fullName>
    </recommendedName>
</protein>
<evidence type="ECO:0000256" key="7">
    <source>
        <dbReference type="SAM" id="SignalP"/>
    </source>
</evidence>
<organism evidence="9 10">
    <name type="scientific">Zoarces viviparus</name>
    <name type="common">Viviparous eelpout</name>
    <name type="synonym">Blennius viviparus</name>
    <dbReference type="NCBI Taxonomy" id="48416"/>
    <lineage>
        <taxon>Eukaryota</taxon>
        <taxon>Metazoa</taxon>
        <taxon>Chordata</taxon>
        <taxon>Craniata</taxon>
        <taxon>Vertebrata</taxon>
        <taxon>Euteleostomi</taxon>
        <taxon>Actinopterygii</taxon>
        <taxon>Neopterygii</taxon>
        <taxon>Teleostei</taxon>
        <taxon>Neoteleostei</taxon>
        <taxon>Acanthomorphata</taxon>
        <taxon>Eupercaria</taxon>
        <taxon>Perciformes</taxon>
        <taxon>Cottioidei</taxon>
        <taxon>Zoarcales</taxon>
        <taxon>Zoarcidae</taxon>
        <taxon>Zoarcinae</taxon>
        <taxon>Zoarces</taxon>
    </lineage>
</organism>
<dbReference type="GO" id="GO:0016020">
    <property type="term" value="C:membrane"/>
    <property type="evidence" value="ECO:0007669"/>
    <property type="project" value="UniProtKB-SubCell"/>
</dbReference>
<evidence type="ECO:0000256" key="6">
    <source>
        <dbReference type="SAM" id="Phobius"/>
    </source>
</evidence>
<proteinExistence type="predicted"/>
<evidence type="ECO:0000259" key="8">
    <source>
        <dbReference type="PROSITE" id="PS50835"/>
    </source>
</evidence>
<dbReference type="AlphaFoldDB" id="A0AAW1G3K9"/>
<evidence type="ECO:0000313" key="10">
    <source>
        <dbReference type="Proteomes" id="UP001488805"/>
    </source>
</evidence>
<evidence type="ECO:0000313" key="9">
    <source>
        <dbReference type="EMBL" id="KAK9541283.1"/>
    </source>
</evidence>
<dbReference type="InterPro" id="IPR007110">
    <property type="entry name" value="Ig-like_dom"/>
</dbReference>
<keyword evidence="3 6" id="KW-0472">Membrane</keyword>
<evidence type="ECO:0000256" key="4">
    <source>
        <dbReference type="ARBA" id="ARBA00023180"/>
    </source>
</evidence>